<feature type="compositionally biased region" description="Low complexity" evidence="1">
    <location>
        <begin position="250"/>
        <end position="274"/>
    </location>
</feature>
<feature type="compositionally biased region" description="Low complexity" evidence="1">
    <location>
        <begin position="311"/>
        <end position="321"/>
    </location>
</feature>
<evidence type="ECO:0000313" key="4">
    <source>
        <dbReference type="Proteomes" id="UP000263300"/>
    </source>
</evidence>
<organism evidence="3 4">
    <name type="scientific">Mycobacterium phage IPhane7</name>
    <dbReference type="NCBI Taxonomy" id="2301552"/>
    <lineage>
        <taxon>Viruses</taxon>
        <taxon>Duplodnaviria</taxon>
        <taxon>Heunggongvirae</taxon>
        <taxon>Uroviricota</taxon>
        <taxon>Caudoviricetes</taxon>
        <taxon>Vilmaviridae</taxon>
        <taxon>Mclasvirinae</taxon>
        <taxon>Bongovirus</taxon>
        <taxon>Bongovirus bongo</taxon>
    </lineage>
</organism>
<feature type="region of interest" description="Disordered" evidence="1">
    <location>
        <begin position="244"/>
        <end position="326"/>
    </location>
</feature>
<feature type="domain" description="Glycine-rich" evidence="2">
    <location>
        <begin position="176"/>
        <end position="349"/>
    </location>
</feature>
<gene>
    <name evidence="3" type="primary">31</name>
    <name evidence="3" type="ORF">SEA_IPHANE7_31</name>
</gene>
<feature type="compositionally biased region" description="Polar residues" evidence="1">
    <location>
        <begin position="294"/>
        <end position="303"/>
    </location>
</feature>
<dbReference type="EMBL" id="MH697587">
    <property type="protein sequence ID" value="AXQ52672.1"/>
    <property type="molecule type" value="Genomic_DNA"/>
</dbReference>
<evidence type="ECO:0000256" key="1">
    <source>
        <dbReference type="SAM" id="MobiDB-lite"/>
    </source>
</evidence>
<proteinExistence type="predicted"/>
<dbReference type="Proteomes" id="UP000263300">
    <property type="component" value="Segment"/>
</dbReference>
<reference evidence="3 4" key="1">
    <citation type="submission" date="2018-07" db="EMBL/GenBank/DDBJ databases">
        <authorList>
            <person name="Billings M."/>
            <person name="Bovender A."/>
            <person name="Brown J."/>
            <person name="Buchanan C."/>
            <person name="Burns J."/>
            <person name="Cash A."/>
            <person name="Curtis S."/>
            <person name="Johnson C."/>
            <person name="Jones C."/>
            <person name="Kelnhofer D."/>
            <person name="Killilee J."/>
            <person name="Moore A."/>
            <person name="Norton M."/>
            <person name="Rood D."/>
            <person name="Salvo H."/>
            <person name="Weatherman E."/>
            <person name="Winchel S."/>
            <person name="Wood S."/>
            <person name="Eckardt M.A."/>
            <person name="Gainey M.D."/>
            <person name="Wallen J.R."/>
            <person name="Garlena R.A."/>
            <person name="Russell D.A."/>
            <person name="Pope W.H."/>
            <person name="Jacobs-Sera D."/>
            <person name="Hatfull G.F."/>
        </authorList>
    </citation>
    <scope>NUCLEOTIDE SEQUENCE [LARGE SCALE GENOMIC DNA]</scope>
</reference>
<protein>
    <submittedName>
        <fullName evidence="3">Minor tail protein</fullName>
    </submittedName>
</protein>
<evidence type="ECO:0000259" key="2">
    <source>
        <dbReference type="Pfam" id="PF21722"/>
    </source>
</evidence>
<evidence type="ECO:0000313" key="3">
    <source>
        <dbReference type="EMBL" id="AXQ52672.1"/>
    </source>
</evidence>
<dbReference type="Pfam" id="PF21722">
    <property type="entry name" value="Gly_rich_2"/>
    <property type="match status" value="1"/>
</dbReference>
<name>A0A385D2R9_9CAUD</name>
<accession>A0A385D2R9</accession>
<dbReference type="InterPro" id="IPR049304">
    <property type="entry name" value="Gly_rich_dom"/>
</dbReference>
<sequence length="351" mass="34545">MPWSPAPVSPLRSHRPAWFPEVPAVAQVEHRAAWFPRWKFDAEDAGVGSDEALLLPDFAVADRGVGADSAGLLLPEGLLEHEGLGSDLATVGLFGADGGIGSDAVQQLGLFGSGDGIGNDGVLVKPLYVTGDAACGADVAALLVPLGTRTDSGVGADMATSAGFAPHAALAATFSTAGAYTFTIPVWCRYIDVILLGAGGGGRGMMLIGTWGEGGWGGNWSVTTLERGVHIPWTARTITGAVGAGGSGSSAGLSPARGATGGSTTASTDGWSGTATGGIGGQNAVSPNGRAVNPRTQTVSGQTYTGGGEVTPGALSGTTGAAPGGGGSAAITTGVSGGAGARGQAWFYCYQ</sequence>